<evidence type="ECO:0000256" key="4">
    <source>
        <dbReference type="ARBA" id="ARBA00023014"/>
    </source>
</evidence>
<dbReference type="PANTHER" id="PTHR11228:SF7">
    <property type="entry name" value="PQQA PEPTIDE CYCLASE"/>
    <property type="match status" value="1"/>
</dbReference>
<dbReference type="PROSITE" id="PS51918">
    <property type="entry name" value="RADICAL_SAM"/>
    <property type="match status" value="1"/>
</dbReference>
<dbReference type="GO" id="GO:0051536">
    <property type="term" value="F:iron-sulfur cluster binding"/>
    <property type="evidence" value="ECO:0007669"/>
    <property type="project" value="UniProtKB-KW"/>
</dbReference>
<dbReference type="GO" id="GO:0046872">
    <property type="term" value="F:metal ion binding"/>
    <property type="evidence" value="ECO:0007669"/>
    <property type="project" value="UniProtKB-KW"/>
</dbReference>
<evidence type="ECO:0000256" key="1">
    <source>
        <dbReference type="ARBA" id="ARBA00022691"/>
    </source>
</evidence>
<evidence type="ECO:0000313" key="7">
    <source>
        <dbReference type="Proteomes" id="UP000095256"/>
    </source>
</evidence>
<dbReference type="InterPro" id="IPR006638">
    <property type="entry name" value="Elp3/MiaA/NifB-like_rSAM"/>
</dbReference>
<dbReference type="InterPro" id="IPR050377">
    <property type="entry name" value="Radical_SAM_PqqE_MftC-like"/>
</dbReference>
<sequence>MGNINISKKMKLFEYSGAWIVGNKETGVFAGVDTDTKIFIEKVMHGETIKTEEIEKNKEILQFLEEQELIKEDFIVEKIFLDTVYLHVTNDCPLHCIGCYSDDISRNCKINMSLEKICDIIKQLKKLEMKSLVISGGEPLLRKDIVEIVRFAKKEMEIPYVVILTSGVTLNEELSNELAEYLDEISISIDGFSKEVPTFLRDKGIFEKVEQAIIIAKNSNFKRIRVLPTIHKNNIDYIENYNQYAKEQGVGISYSLLTVPPNDVLKDWIPTKNQLKELAKKTTMLGEELQLGVGVDSASLEDYYVTVCEKCGIGEITVSIGTDGSVYPCHMTHLPELKIGNVYNEQLKDIVDRANKNYSKYNVDSNSTCVSCQHKYFCGGGCRARAYMFTKDLSGDDPYCPMFKEFFNSFSKAVTKRVK</sequence>
<keyword evidence="2" id="KW-0479">Metal-binding</keyword>
<dbReference type="Pfam" id="PF04055">
    <property type="entry name" value="Radical_SAM"/>
    <property type="match status" value="1"/>
</dbReference>
<organism evidence="6 7">
    <name type="scientific">Enterococcus rivorum</name>
    <dbReference type="NCBI Taxonomy" id="762845"/>
    <lineage>
        <taxon>Bacteria</taxon>
        <taxon>Bacillati</taxon>
        <taxon>Bacillota</taxon>
        <taxon>Bacilli</taxon>
        <taxon>Lactobacillales</taxon>
        <taxon>Enterococcaceae</taxon>
        <taxon>Enterococcus</taxon>
    </lineage>
</organism>
<dbReference type="AlphaFoldDB" id="A0A1E5KUD7"/>
<dbReference type="SFLD" id="SFLDG01386">
    <property type="entry name" value="main_SPASM_domain-containing"/>
    <property type="match status" value="1"/>
</dbReference>
<dbReference type="SUPFAM" id="SSF102114">
    <property type="entry name" value="Radical SAM enzymes"/>
    <property type="match status" value="1"/>
</dbReference>
<dbReference type="InterPro" id="IPR058240">
    <property type="entry name" value="rSAM_sf"/>
</dbReference>
<dbReference type="Proteomes" id="UP000095256">
    <property type="component" value="Unassembled WGS sequence"/>
</dbReference>
<keyword evidence="1" id="KW-0949">S-adenosyl-L-methionine</keyword>
<dbReference type="InterPro" id="IPR007197">
    <property type="entry name" value="rSAM"/>
</dbReference>
<protein>
    <recommendedName>
        <fullName evidence="5">Radical SAM core domain-containing protein</fullName>
    </recommendedName>
</protein>
<gene>
    <name evidence="6" type="ORF">BCR26_16790</name>
</gene>
<dbReference type="NCBIfam" id="TIGR04085">
    <property type="entry name" value="rSAM_more_4Fe4S"/>
    <property type="match status" value="1"/>
</dbReference>
<keyword evidence="3" id="KW-0408">Iron</keyword>
<evidence type="ECO:0000259" key="5">
    <source>
        <dbReference type="PROSITE" id="PS51918"/>
    </source>
</evidence>
<keyword evidence="4" id="KW-0411">Iron-sulfur</keyword>
<dbReference type="SFLD" id="SFLDS00029">
    <property type="entry name" value="Radical_SAM"/>
    <property type="match status" value="1"/>
</dbReference>
<evidence type="ECO:0000313" key="6">
    <source>
        <dbReference type="EMBL" id="OEH81368.1"/>
    </source>
</evidence>
<dbReference type="STRING" id="762845.BCR26_16790"/>
<proteinExistence type="predicted"/>
<accession>A0A1E5KUD7</accession>
<dbReference type="InterPro" id="IPR023885">
    <property type="entry name" value="4Fe4S-binding_SPASM_dom"/>
</dbReference>
<evidence type="ECO:0000256" key="3">
    <source>
        <dbReference type="ARBA" id="ARBA00023004"/>
    </source>
</evidence>
<dbReference type="Gene3D" id="3.20.20.70">
    <property type="entry name" value="Aldolase class I"/>
    <property type="match status" value="1"/>
</dbReference>
<dbReference type="OrthoDB" id="9808591at2"/>
<dbReference type="RefSeq" id="WP_069699663.1">
    <property type="nucleotide sequence ID" value="NZ_JAGGMA010000008.1"/>
</dbReference>
<feature type="domain" description="Radical SAM core" evidence="5">
    <location>
        <begin position="78"/>
        <end position="299"/>
    </location>
</feature>
<dbReference type="Pfam" id="PF13186">
    <property type="entry name" value="SPASM"/>
    <property type="match status" value="1"/>
</dbReference>
<name>A0A1E5KUD7_9ENTE</name>
<dbReference type="GO" id="GO:0003824">
    <property type="term" value="F:catalytic activity"/>
    <property type="evidence" value="ECO:0007669"/>
    <property type="project" value="InterPro"/>
</dbReference>
<reference evidence="6 7" key="1">
    <citation type="submission" date="2016-09" db="EMBL/GenBank/DDBJ databases">
        <authorList>
            <person name="Capua I."/>
            <person name="De Benedictis P."/>
            <person name="Joannis T."/>
            <person name="Lombin L.H."/>
            <person name="Cattoli G."/>
        </authorList>
    </citation>
    <scope>NUCLEOTIDE SEQUENCE [LARGE SCALE GENOMIC DNA]</scope>
    <source>
        <strain evidence="6 7">LMG 25899</strain>
    </source>
</reference>
<dbReference type="PANTHER" id="PTHR11228">
    <property type="entry name" value="RADICAL SAM DOMAIN PROTEIN"/>
    <property type="match status" value="1"/>
</dbReference>
<dbReference type="SFLD" id="SFLDG01067">
    <property type="entry name" value="SPASM/twitch_domain_containing"/>
    <property type="match status" value="1"/>
</dbReference>
<dbReference type="EMBL" id="MIEK01000049">
    <property type="protein sequence ID" value="OEH81368.1"/>
    <property type="molecule type" value="Genomic_DNA"/>
</dbReference>
<dbReference type="CDD" id="cd01335">
    <property type="entry name" value="Radical_SAM"/>
    <property type="match status" value="1"/>
</dbReference>
<dbReference type="InterPro" id="IPR013785">
    <property type="entry name" value="Aldolase_TIM"/>
</dbReference>
<comment type="caution">
    <text evidence="6">The sequence shown here is derived from an EMBL/GenBank/DDBJ whole genome shotgun (WGS) entry which is preliminary data.</text>
</comment>
<evidence type="ECO:0000256" key="2">
    <source>
        <dbReference type="ARBA" id="ARBA00022723"/>
    </source>
</evidence>
<keyword evidence="7" id="KW-1185">Reference proteome</keyword>
<dbReference type="SMART" id="SM00729">
    <property type="entry name" value="Elp3"/>
    <property type="match status" value="1"/>
</dbReference>